<evidence type="ECO:0000256" key="1">
    <source>
        <dbReference type="SAM" id="Coils"/>
    </source>
</evidence>
<feature type="domain" description="YknX-like barrel-sandwich hybrid" evidence="3">
    <location>
        <begin position="73"/>
        <end position="293"/>
    </location>
</feature>
<dbReference type="PATRIC" id="fig|1590043.3.peg.79"/>
<dbReference type="AlphaFoldDB" id="A0A0Q9YP10"/>
<keyword evidence="2" id="KW-0812">Transmembrane</keyword>
<evidence type="ECO:0000313" key="6">
    <source>
        <dbReference type="EMBL" id="MCS5712092.1"/>
    </source>
</evidence>
<keyword evidence="2" id="KW-1133">Transmembrane helix</keyword>
<proteinExistence type="predicted"/>
<dbReference type="Pfam" id="PF25984">
    <property type="entry name" value="BSH_YknX"/>
    <property type="match status" value="1"/>
</dbReference>
<dbReference type="Gene3D" id="2.40.30.170">
    <property type="match status" value="1"/>
</dbReference>
<comment type="caution">
    <text evidence="5">The sequence shown here is derived from an EMBL/GenBank/DDBJ whole genome shotgun (WGS) entry which is preliminary data.</text>
</comment>
<sequence>MSSSLFRKEALEHRKDRLYGDVILLQPLSMTVLVSIVVFVCLMILAILFWGSYARKETVHGYLVPDKGIVKTYAPQVGTISHIHIREGDEVKEGDTLITLLSERSMQGGSDIDTLLLKELTSTQAHQLERIKAEKSLLTSEKVRLNAQIDGLKKELGQIEQSLKAQEDRMQILQTRVDGAKKLLDSKNLSQNDYQKIYEEFLIQKQQYQELLRAKSSRQSALSQTRSELEQLPIKSESRINEIENTISEIKQRHAEVAGRRALEIRSPIAGTVTALQAREGQWQATNTPLLAIMPKDALLQVELFVPSRAIGFIAKDQRVKIRFDAFPYQRFGIYEGHVAIISKHVLLPSELPAPLVELKEPVYRLTVNLSQQHVNAYGKAFALQAGMSLEADIILENQTLFQWVLDPLTSLKGRFS</sequence>
<evidence type="ECO:0000259" key="4">
    <source>
        <dbReference type="Pfam" id="PF26002"/>
    </source>
</evidence>
<evidence type="ECO:0000256" key="2">
    <source>
        <dbReference type="SAM" id="Phobius"/>
    </source>
</evidence>
<evidence type="ECO:0000259" key="3">
    <source>
        <dbReference type="Pfam" id="PF25984"/>
    </source>
</evidence>
<dbReference type="InterPro" id="IPR050739">
    <property type="entry name" value="MFP"/>
</dbReference>
<dbReference type="STRING" id="295108.HT99x_00079"/>
<dbReference type="InterPro" id="IPR058639">
    <property type="entry name" value="BSH_YknX-like"/>
</dbReference>
<keyword evidence="7" id="KW-1185">Reference proteome</keyword>
<dbReference type="Gene3D" id="2.40.50.100">
    <property type="match status" value="1"/>
</dbReference>
<dbReference type="EMBL" id="LKAJ02000001">
    <property type="protein sequence ID" value="MCS5712092.1"/>
    <property type="molecule type" value="Genomic_DNA"/>
</dbReference>
<organism evidence="5">
    <name type="scientific">Candidatus Berkiella aquae</name>
    <dbReference type="NCBI Taxonomy" id="295108"/>
    <lineage>
        <taxon>Bacteria</taxon>
        <taxon>Pseudomonadati</taxon>
        <taxon>Pseudomonadota</taxon>
        <taxon>Gammaproteobacteria</taxon>
        <taxon>Candidatus Berkiellales</taxon>
        <taxon>Candidatus Berkiellaceae</taxon>
        <taxon>Candidatus Berkiella</taxon>
    </lineage>
</organism>
<reference evidence="5" key="1">
    <citation type="submission" date="2015-09" db="EMBL/GenBank/DDBJ databases">
        <title>Draft Genome Sequences of Two Novel Amoeba-resistant Intranuclear Bacteria, Candidatus Berkiella cookevillensis and Candidatus Berkiella aquae.</title>
        <authorList>
            <person name="Mehari Y.T."/>
            <person name="Arivett B.A."/>
            <person name="Farone A.L."/>
            <person name="Gunderson J.H."/>
            <person name="Farone M.B."/>
        </authorList>
    </citation>
    <scope>NUCLEOTIDE SEQUENCE [LARGE SCALE GENOMIC DNA]</scope>
    <source>
        <strain evidence="5">HT99</strain>
    </source>
</reference>
<keyword evidence="1" id="KW-0175">Coiled coil</keyword>
<reference evidence="6" key="2">
    <citation type="journal article" date="2016" name="Genome Announc.">
        <title>Draft Genome Sequences of Two Novel Amoeba-Resistant Intranuclear Bacteria, 'Candidatus Berkiella cookevillensis' and 'Candidatus Berkiella aquae'.</title>
        <authorList>
            <person name="Mehari Y.T."/>
            <person name="Arivett B.A."/>
            <person name="Farone A.L."/>
            <person name="Gunderson J.H."/>
            <person name="Farone M.B."/>
        </authorList>
    </citation>
    <scope>NUCLEOTIDE SEQUENCE</scope>
    <source>
        <strain evidence="6">HT99</strain>
    </source>
</reference>
<dbReference type="PANTHER" id="PTHR30386">
    <property type="entry name" value="MEMBRANE FUSION SUBUNIT OF EMRAB-TOLC MULTIDRUG EFFLUX PUMP"/>
    <property type="match status" value="1"/>
</dbReference>
<name>A0A0Q9YP10_9GAMM</name>
<dbReference type="Proteomes" id="UP000051497">
    <property type="component" value="Unassembled WGS sequence"/>
</dbReference>
<dbReference type="Pfam" id="PF26002">
    <property type="entry name" value="Beta-barrel_AprE"/>
    <property type="match status" value="1"/>
</dbReference>
<dbReference type="PANTHER" id="PTHR30386:SF28">
    <property type="entry name" value="EXPORTED PROTEIN"/>
    <property type="match status" value="1"/>
</dbReference>
<dbReference type="EMBL" id="LKAJ01000001">
    <property type="protein sequence ID" value="KRG22543.1"/>
    <property type="molecule type" value="Genomic_DNA"/>
</dbReference>
<reference evidence="6" key="3">
    <citation type="submission" date="2021-06" db="EMBL/GenBank/DDBJ databases">
        <title>Genomic Description and Analysis of Intracellular Bacteria, Candidatus Berkiella cookevillensis and Candidatus Berkiella aquae.</title>
        <authorList>
            <person name="Kidane D.T."/>
            <person name="Mehari Y.T."/>
            <person name="Rice F.C."/>
            <person name="Arivett B.A."/>
            <person name="Farone A.L."/>
            <person name="Berk S.G."/>
            <person name="Farone M.B."/>
        </authorList>
    </citation>
    <scope>NUCLEOTIDE SEQUENCE</scope>
    <source>
        <strain evidence="6">HT99</strain>
    </source>
</reference>
<feature type="coiled-coil region" evidence="1">
    <location>
        <begin position="128"/>
        <end position="183"/>
    </location>
</feature>
<keyword evidence="2" id="KW-0472">Membrane</keyword>
<feature type="domain" description="AprE-like beta-barrel" evidence="4">
    <location>
        <begin position="301"/>
        <end position="395"/>
    </location>
</feature>
<gene>
    <name evidence="5" type="primary">cvaA</name>
    <name evidence="5" type="ORF">HT99x_00079</name>
    <name evidence="6" type="ORF">HT99x_011675</name>
</gene>
<evidence type="ECO:0000313" key="5">
    <source>
        <dbReference type="EMBL" id="KRG22543.1"/>
    </source>
</evidence>
<dbReference type="SUPFAM" id="SSF51230">
    <property type="entry name" value="Single hybrid motif"/>
    <property type="match status" value="1"/>
</dbReference>
<evidence type="ECO:0000313" key="7">
    <source>
        <dbReference type="Proteomes" id="UP000051497"/>
    </source>
</evidence>
<protein>
    <submittedName>
        <fullName evidence="5">Colicin V secretion protein CvaA</fullName>
    </submittedName>
    <submittedName>
        <fullName evidence="6">HlyD family efflux transporter periplasmic adaptor subunit</fullName>
    </submittedName>
</protein>
<dbReference type="RefSeq" id="WP_075064744.1">
    <property type="nucleotide sequence ID" value="NZ_LKAJ02000001.1"/>
</dbReference>
<feature type="transmembrane region" description="Helical" evidence="2">
    <location>
        <begin position="21"/>
        <end position="50"/>
    </location>
</feature>
<dbReference type="OrthoDB" id="9775513at2"/>
<accession>A0A0Q9YP10</accession>
<dbReference type="InterPro" id="IPR011053">
    <property type="entry name" value="Single_hybrid_motif"/>
</dbReference>
<dbReference type="PRINTS" id="PR01490">
    <property type="entry name" value="RTXTOXIND"/>
</dbReference>
<dbReference type="InterPro" id="IPR058982">
    <property type="entry name" value="Beta-barrel_AprE"/>
</dbReference>